<dbReference type="InterPro" id="IPR036188">
    <property type="entry name" value="FAD/NAD-bd_sf"/>
</dbReference>
<sequence length="397" mass="42047">MPTTVDVLVIGAGPAGLVAAAELARHGVRAAVVGGPPGAAHEVRLHSRTLELLDAAGLDLRHTGRQYGEVRVGDYAVGLDRGETPYPYMLVVPDAEFGARLNVPIVDAPVESLSDGPLGAVVRAGGEEFLARYVIDTAGTWLAARFGVRSEESGVLGHYRAGRVFFAGDAAHRSPDTGGLGLNLAVQDAMNLSWKLAYVCRGLASDSLLHTYHAERRVVAAEALRGERLLRGPLRRVLRLGGVRDRVGGLFSQLGTHYRHTAFSRSHREHGARAAGDRVPDAGGLYRLLRSPGYLLVGAGATAVGLLRQVGEVYTGLVRPYLLGGGDASVPAIEDSRGDLRRRMRIGDGDLALVRPDGYLAFRLPGTVAALLPNLLGAWVVTRSATPELTPTHSVLG</sequence>
<dbReference type="Pfam" id="PF01494">
    <property type="entry name" value="FAD_binding_3"/>
    <property type="match status" value="2"/>
</dbReference>
<dbReference type="PANTHER" id="PTHR43004">
    <property type="entry name" value="TRK SYSTEM POTASSIUM UPTAKE PROTEIN"/>
    <property type="match status" value="1"/>
</dbReference>
<evidence type="ECO:0000256" key="3">
    <source>
        <dbReference type="ARBA" id="ARBA00022827"/>
    </source>
</evidence>
<comment type="caution">
    <text evidence="5">The sequence shown here is derived from an EMBL/GenBank/DDBJ whole genome shotgun (WGS) entry which is preliminary data.</text>
</comment>
<evidence type="ECO:0000313" key="6">
    <source>
        <dbReference type="Proteomes" id="UP001165079"/>
    </source>
</evidence>
<evidence type="ECO:0000256" key="2">
    <source>
        <dbReference type="ARBA" id="ARBA00022630"/>
    </source>
</evidence>
<dbReference type="AlphaFoldDB" id="A0A9W6SVT5"/>
<dbReference type="Gene3D" id="3.40.30.120">
    <property type="match status" value="1"/>
</dbReference>
<reference evidence="5" key="1">
    <citation type="submission" date="2023-03" db="EMBL/GenBank/DDBJ databases">
        <title>Actinorhabdospora filicis NBRC 111898.</title>
        <authorList>
            <person name="Ichikawa N."/>
            <person name="Sato H."/>
            <person name="Tonouchi N."/>
        </authorList>
    </citation>
    <scope>NUCLEOTIDE SEQUENCE</scope>
    <source>
        <strain evidence="5">NBRC 111898</strain>
    </source>
</reference>
<comment type="cofactor">
    <cofactor evidence="1">
        <name>FAD</name>
        <dbReference type="ChEBI" id="CHEBI:57692"/>
    </cofactor>
</comment>
<dbReference type="GO" id="GO:0071949">
    <property type="term" value="F:FAD binding"/>
    <property type="evidence" value="ECO:0007669"/>
    <property type="project" value="InterPro"/>
</dbReference>
<keyword evidence="3" id="KW-0274">FAD</keyword>
<dbReference type="EMBL" id="BSTX01000007">
    <property type="protein sequence ID" value="GLZ81671.1"/>
    <property type="molecule type" value="Genomic_DNA"/>
</dbReference>
<dbReference type="Proteomes" id="UP001165079">
    <property type="component" value="Unassembled WGS sequence"/>
</dbReference>
<proteinExistence type="predicted"/>
<dbReference type="SUPFAM" id="SSF51905">
    <property type="entry name" value="FAD/NAD(P)-binding domain"/>
    <property type="match status" value="1"/>
</dbReference>
<dbReference type="InterPro" id="IPR002938">
    <property type="entry name" value="FAD-bd"/>
</dbReference>
<feature type="domain" description="FAD-binding" evidence="4">
    <location>
        <begin position="155"/>
        <end position="225"/>
    </location>
</feature>
<name>A0A9W6SVT5_9ACTN</name>
<keyword evidence="6" id="KW-1185">Reference proteome</keyword>
<evidence type="ECO:0000256" key="1">
    <source>
        <dbReference type="ARBA" id="ARBA00001974"/>
    </source>
</evidence>
<dbReference type="Gene3D" id="3.50.50.60">
    <property type="entry name" value="FAD/NAD(P)-binding domain"/>
    <property type="match status" value="1"/>
</dbReference>
<protein>
    <recommendedName>
        <fullName evidence="4">FAD-binding domain-containing protein</fullName>
    </recommendedName>
</protein>
<dbReference type="RefSeq" id="WP_285667221.1">
    <property type="nucleotide sequence ID" value="NZ_BSTX01000007.1"/>
</dbReference>
<evidence type="ECO:0000313" key="5">
    <source>
        <dbReference type="EMBL" id="GLZ81671.1"/>
    </source>
</evidence>
<accession>A0A9W6SVT5</accession>
<dbReference type="InterPro" id="IPR050641">
    <property type="entry name" value="RIFMO-like"/>
</dbReference>
<gene>
    <name evidence="5" type="ORF">Afil01_64780</name>
</gene>
<dbReference type="PRINTS" id="PR00411">
    <property type="entry name" value="PNDRDTASEI"/>
</dbReference>
<feature type="domain" description="FAD-binding" evidence="4">
    <location>
        <begin position="5"/>
        <end position="65"/>
    </location>
</feature>
<evidence type="ECO:0000259" key="4">
    <source>
        <dbReference type="Pfam" id="PF01494"/>
    </source>
</evidence>
<dbReference type="GO" id="GO:0016709">
    <property type="term" value="F:oxidoreductase activity, acting on paired donors, with incorporation or reduction of molecular oxygen, NAD(P)H as one donor, and incorporation of one atom of oxygen"/>
    <property type="evidence" value="ECO:0007669"/>
    <property type="project" value="UniProtKB-ARBA"/>
</dbReference>
<dbReference type="PANTHER" id="PTHR43004:SF19">
    <property type="entry name" value="BINDING MONOOXYGENASE, PUTATIVE (JCVI)-RELATED"/>
    <property type="match status" value="1"/>
</dbReference>
<keyword evidence="2" id="KW-0285">Flavoprotein</keyword>
<organism evidence="5 6">
    <name type="scientific">Actinorhabdospora filicis</name>
    <dbReference type="NCBI Taxonomy" id="1785913"/>
    <lineage>
        <taxon>Bacteria</taxon>
        <taxon>Bacillati</taxon>
        <taxon>Actinomycetota</taxon>
        <taxon>Actinomycetes</taxon>
        <taxon>Micromonosporales</taxon>
        <taxon>Micromonosporaceae</taxon>
        <taxon>Actinorhabdospora</taxon>
    </lineage>
</organism>